<keyword evidence="2 5" id="KW-0645">Protease</keyword>
<evidence type="ECO:0000256" key="6">
    <source>
        <dbReference type="SAM" id="Phobius"/>
    </source>
</evidence>
<dbReference type="InterPro" id="IPR055210">
    <property type="entry name" value="CtpA/B_N"/>
</dbReference>
<dbReference type="InterPro" id="IPR005151">
    <property type="entry name" value="Tail-specific_protease"/>
</dbReference>
<dbReference type="InterPro" id="IPR029045">
    <property type="entry name" value="ClpP/crotonase-like_dom_sf"/>
</dbReference>
<dbReference type="Gene3D" id="2.30.42.10">
    <property type="match status" value="1"/>
</dbReference>
<evidence type="ECO:0000259" key="7">
    <source>
        <dbReference type="SMART" id="SM00228"/>
    </source>
</evidence>
<keyword evidence="6" id="KW-0812">Transmembrane</keyword>
<dbReference type="PANTHER" id="PTHR32060:SF30">
    <property type="entry name" value="CARBOXY-TERMINAL PROCESSING PROTEASE CTPA"/>
    <property type="match status" value="1"/>
</dbReference>
<dbReference type="SMART" id="SM00228">
    <property type="entry name" value="PDZ"/>
    <property type="match status" value="1"/>
</dbReference>
<dbReference type="SUPFAM" id="SSF50156">
    <property type="entry name" value="PDZ domain-like"/>
    <property type="match status" value="1"/>
</dbReference>
<dbReference type="InterPro" id="IPR036034">
    <property type="entry name" value="PDZ_sf"/>
</dbReference>
<feature type="domain" description="Tail specific protease" evidence="8">
    <location>
        <begin position="200"/>
        <end position="394"/>
    </location>
</feature>
<dbReference type="Gene3D" id="1.10.101.10">
    <property type="entry name" value="PGBD-like superfamily/PGBD"/>
    <property type="match status" value="1"/>
</dbReference>
<dbReference type="Pfam" id="PF13180">
    <property type="entry name" value="PDZ_2"/>
    <property type="match status" value="1"/>
</dbReference>
<gene>
    <name evidence="9" type="ORF">QP433_04380</name>
</gene>
<dbReference type="InterPro" id="IPR004447">
    <property type="entry name" value="Peptidase_S41A"/>
</dbReference>
<protein>
    <submittedName>
        <fullName evidence="9">S41 family peptidase</fullName>
    </submittedName>
</protein>
<dbReference type="GO" id="GO:0006508">
    <property type="term" value="P:proteolysis"/>
    <property type="evidence" value="ECO:0007669"/>
    <property type="project" value="UniProtKB-KW"/>
</dbReference>
<dbReference type="Gene3D" id="3.90.226.10">
    <property type="entry name" value="2-enoyl-CoA Hydratase, Chain A, domain 1"/>
    <property type="match status" value="1"/>
</dbReference>
<evidence type="ECO:0000256" key="2">
    <source>
        <dbReference type="ARBA" id="ARBA00022670"/>
    </source>
</evidence>
<dbReference type="Pfam" id="PF03572">
    <property type="entry name" value="Peptidase_S41"/>
    <property type="match status" value="1"/>
</dbReference>
<dbReference type="SUPFAM" id="SSF52096">
    <property type="entry name" value="ClpP/crotonase"/>
    <property type="match status" value="1"/>
</dbReference>
<dbReference type="InterPro" id="IPR036365">
    <property type="entry name" value="PGBD-like_sf"/>
</dbReference>
<dbReference type="Gene3D" id="3.30.750.44">
    <property type="match status" value="1"/>
</dbReference>
<dbReference type="GO" id="GO:0007165">
    <property type="term" value="P:signal transduction"/>
    <property type="evidence" value="ECO:0007669"/>
    <property type="project" value="TreeGrafter"/>
</dbReference>
<organism evidence="9 10">
    <name type="scientific">Facklamia hominis</name>
    <dbReference type="NCBI Taxonomy" id="178214"/>
    <lineage>
        <taxon>Bacteria</taxon>
        <taxon>Bacillati</taxon>
        <taxon>Bacillota</taxon>
        <taxon>Bacilli</taxon>
        <taxon>Lactobacillales</taxon>
        <taxon>Aerococcaceae</taxon>
        <taxon>Facklamia</taxon>
    </lineage>
</organism>
<dbReference type="GO" id="GO:0004175">
    <property type="term" value="F:endopeptidase activity"/>
    <property type="evidence" value="ECO:0007669"/>
    <property type="project" value="TreeGrafter"/>
</dbReference>
<dbReference type="Pfam" id="PF01471">
    <property type="entry name" value="PG_binding_1"/>
    <property type="match status" value="1"/>
</dbReference>
<evidence type="ECO:0000313" key="9">
    <source>
        <dbReference type="EMBL" id="MDK7187213.1"/>
    </source>
</evidence>
<dbReference type="Pfam" id="PF22694">
    <property type="entry name" value="CtpB_N-like"/>
    <property type="match status" value="1"/>
</dbReference>
<keyword evidence="6" id="KW-0472">Membrane</keyword>
<keyword evidence="6" id="KW-1133">Transmembrane helix</keyword>
<dbReference type="GO" id="GO:0030288">
    <property type="term" value="C:outer membrane-bounded periplasmic space"/>
    <property type="evidence" value="ECO:0007669"/>
    <property type="project" value="TreeGrafter"/>
</dbReference>
<accession>A0AAJ1Q630</accession>
<name>A0AAJ1Q630_9LACT</name>
<dbReference type="InterPro" id="IPR002477">
    <property type="entry name" value="Peptidoglycan-bd-like"/>
</dbReference>
<evidence type="ECO:0000256" key="4">
    <source>
        <dbReference type="ARBA" id="ARBA00022825"/>
    </source>
</evidence>
<dbReference type="CDD" id="cd07560">
    <property type="entry name" value="Peptidase_S41_CPP"/>
    <property type="match status" value="1"/>
</dbReference>
<dbReference type="EMBL" id="JASOOE010000006">
    <property type="protein sequence ID" value="MDK7187213.1"/>
    <property type="molecule type" value="Genomic_DNA"/>
</dbReference>
<evidence type="ECO:0000313" key="10">
    <source>
        <dbReference type="Proteomes" id="UP001229251"/>
    </source>
</evidence>
<evidence type="ECO:0000256" key="1">
    <source>
        <dbReference type="ARBA" id="ARBA00009179"/>
    </source>
</evidence>
<feature type="transmembrane region" description="Helical" evidence="6">
    <location>
        <begin position="20"/>
        <end position="38"/>
    </location>
</feature>
<dbReference type="InterPro" id="IPR036366">
    <property type="entry name" value="PGBDSf"/>
</dbReference>
<dbReference type="SUPFAM" id="SSF47090">
    <property type="entry name" value="PGBD-like"/>
    <property type="match status" value="1"/>
</dbReference>
<dbReference type="GO" id="GO:0008236">
    <property type="term" value="F:serine-type peptidase activity"/>
    <property type="evidence" value="ECO:0007669"/>
    <property type="project" value="UniProtKB-KW"/>
</dbReference>
<dbReference type="CDD" id="cd06782">
    <property type="entry name" value="cpPDZ_CPP-like"/>
    <property type="match status" value="1"/>
</dbReference>
<keyword evidence="3 5" id="KW-0378">Hydrolase</keyword>
<dbReference type="PANTHER" id="PTHR32060">
    <property type="entry name" value="TAIL-SPECIFIC PROTEASE"/>
    <property type="match status" value="1"/>
</dbReference>
<dbReference type="FunFam" id="2.30.42.10:FF:000063">
    <property type="entry name" value="Peptidase, S41 family"/>
    <property type="match status" value="1"/>
</dbReference>
<keyword evidence="4 5" id="KW-0720">Serine protease</keyword>
<dbReference type="NCBIfam" id="TIGR00225">
    <property type="entry name" value="prc"/>
    <property type="match status" value="1"/>
</dbReference>
<reference evidence="9" key="1">
    <citation type="submission" date="2023-05" db="EMBL/GenBank/DDBJ databases">
        <title>Cataloging the Phylogenetic Diversity of Human Bladder Bacteria.</title>
        <authorList>
            <person name="Du J."/>
        </authorList>
    </citation>
    <scope>NUCLEOTIDE SEQUENCE</scope>
    <source>
        <strain evidence="9">UMB1231</strain>
    </source>
</reference>
<evidence type="ECO:0000259" key="8">
    <source>
        <dbReference type="SMART" id="SM00245"/>
    </source>
</evidence>
<proteinExistence type="inferred from homology"/>
<evidence type="ECO:0000256" key="5">
    <source>
        <dbReference type="RuleBase" id="RU004404"/>
    </source>
</evidence>
<dbReference type="Proteomes" id="UP001229251">
    <property type="component" value="Unassembled WGS sequence"/>
</dbReference>
<evidence type="ECO:0000256" key="3">
    <source>
        <dbReference type="ARBA" id="ARBA00022801"/>
    </source>
</evidence>
<dbReference type="AlphaFoldDB" id="A0AAJ1Q630"/>
<dbReference type="InterPro" id="IPR001478">
    <property type="entry name" value="PDZ"/>
</dbReference>
<comment type="similarity">
    <text evidence="1 5">Belongs to the peptidase S41A family.</text>
</comment>
<sequence>MSKQGHTSKSTTKAYRSKQLFMGTVAILALIIFLWGQGPNSIESRQPSLKSATQIEEKESKDALSQADLAKFQAVYQAIQSSYIEDIDKKELIQGALKGMVGATQDPFSEYLTPEETQPLDDSMDGSFTGIGVQFTIKEGKVTVIAPIDKTPAQEAGILANDIFIAVDGKKLEGLDTQAVVQLIRGKAGSSLTLTVQRGDSQFDVDLVRAEIPLTTVEGKLDPTDKEVGYLKISQFASTTYEELVDQLDQLRTQGAKRFIFDLRYNPGGLLPTALSVTNLFMENGQVLMQVQEKDKQAMPYFANDNEYGKEKVTEPYVVLVDEGSASASEILAVAISENTDRPLVGTTTFGKGTVQTVSELSDYGELKLTIAKWLSPEGHWIHKKGVKPDKQVERPAVAKAITLDSKTPLKKGDASAQVQSASLMLDALGYDLAETSYYDEKMEAAVKAFQKDQGLEVTGQVQGQTSERLMDLTRDYLKEHDPQYQAALDLVKQEK</sequence>
<dbReference type="SMART" id="SM00245">
    <property type="entry name" value="TSPc"/>
    <property type="match status" value="1"/>
</dbReference>
<comment type="caution">
    <text evidence="9">The sequence shown here is derived from an EMBL/GenBank/DDBJ whole genome shotgun (WGS) entry which is preliminary data.</text>
</comment>
<dbReference type="RefSeq" id="WP_006907654.1">
    <property type="nucleotide sequence ID" value="NZ_CAUPDI010000011.1"/>
</dbReference>
<feature type="domain" description="PDZ" evidence="7">
    <location>
        <begin position="129"/>
        <end position="200"/>
    </location>
</feature>